<feature type="domain" description="Gram-positive cocci surface proteins LPxTG" evidence="7">
    <location>
        <begin position="1185"/>
        <end position="1222"/>
    </location>
</feature>
<feature type="compositionally biased region" description="Basic and acidic residues" evidence="6">
    <location>
        <begin position="56"/>
        <end position="69"/>
    </location>
</feature>
<evidence type="ECO:0000256" key="2">
    <source>
        <dbReference type="ARBA" id="ARBA00022525"/>
    </source>
</evidence>
<keyword evidence="5" id="KW-0175">Coiled coil</keyword>
<sequence length="1222" mass="130775">MFYSEKDDREKQLRFSIRKVSFGAASVAVAALYLFMGSGAVSAAEAQAIQSNEEVAADKDSETEKKSEDPQLTYAAPAAKEQGSATNTEAGDEGKQDSHPETKEEEANSSERSETTTKTQSDEDSVSGDSSSPKSEGEGTRSEEASSKPKVRKRRDADPAPTATAADADPDAHQTYEAPGDGASVDTLANKLQELPETVENEKKLANIDQVGNTKTINQGEVKEFGEFGGWKAVNGGKFAVATKTDRGVFPIETVNTVRSSNGDTMHYWTWVKESVFDRSNNYALFLSKVRTQKNKNEQTFDGTNYKTDNESNGISKGLKGFNGIEKTFKVYGQQVGSNVTIEFKTGYTGDIDGRKANYKVELKANKDGAEKILYTVTFDPSKNLTNENMTVTKATEDKNKQYFSTLRSHTETSTYNAELEKNGNRPQGIPGKFKSKLINIPQGYTDYTVSISSADNQHLGMGYQVPWQHYALPVTGEGFKVTQDTREVAKDLSQKVYNKLTQQKEEDTKWSTPETQADYDVRLQKIKEKIDFGASTGDYKTVVRDALEKQRQLNEEQQIKDKAKDAVDAKLKEKEAEIDKNDKLSPAEKDKAKDAAKKAAEDAKQAITDAQTQDEVTKQETEGTKAIGDVNPIGTDMAVDAIAAAAAKRMAEIEDDETLSEDEKTAAKEEVAEAVRKAGEAIRKAKQAKNQDDVDKAQADAISEVNAINPVGKDKATKAIEDKLKEKETEIDNNNKLSPREKEAAKKQAQAEADKAKQAITDAQTQDEVTKQETEGTKAIGDVNPIGTDMAVDAIAAAAARRMAEIEDDETLSEDEKTAAKEEVAEAVRKAGEAIRKAKQAKNQDDVDKAQEDALSEVTAVKPVAKDKAKADLEKAAQAEKAAIAADKSLTAAQRAEKEQAVEEARKAAEAKIDSAEDADKVAEAKTAGVTAIEGVHTNGDLEALKKAAKADLEKAAQAEKAAIAADKSLTAAQRAEKEQAVEEARKAAEAKIDSAEDADKVAEAKTAGVTAIEGVHTNGDLEALKKAAKADLAKKLADKLAAIDNTPNATKEEKDAAKDRAKQAANQAIQAINAASDQAGVDKAQAEGIAAIAAVNPVAKDKAKEAVAAKLKEKEAEIDANANLSDAEKAAAKEQAKAAADKAIQAIDAASDQAGVDKAQADGIAAVAAVNPVAKDKAKEAALPNTGSRSDSTTAALGLLSIFGAVGLLFSKKKKDDEEA</sequence>
<dbReference type="RefSeq" id="WP_196313371.1">
    <property type="nucleotide sequence ID" value="NZ_JACSZI010000032.1"/>
</dbReference>
<reference evidence="8" key="1">
    <citation type="journal article" date="2020" name="J. Clin. Microbiol.">
        <title>Streptococcus pseudopneumoniae: Use of whole genome sequences to validate methods used for identification.</title>
        <authorList>
            <person name="Jensen C.S."/>
            <person name="Iversen K.H."/>
            <person name="Dargis R."/>
            <person name="Shewmaker P."/>
            <person name="Rasmussen S."/>
            <person name="Christensen J.J."/>
            <person name="Nielsen X.C."/>
        </authorList>
    </citation>
    <scope>NUCLEOTIDE SEQUENCE</scope>
    <source>
        <strain evidence="8">256-03</strain>
    </source>
</reference>
<evidence type="ECO:0000256" key="3">
    <source>
        <dbReference type="ARBA" id="ARBA00022729"/>
    </source>
</evidence>
<evidence type="ECO:0000256" key="1">
    <source>
        <dbReference type="ARBA" id="ARBA00022512"/>
    </source>
</evidence>
<evidence type="ECO:0000259" key="7">
    <source>
        <dbReference type="PROSITE" id="PS50847"/>
    </source>
</evidence>
<dbReference type="NCBIfam" id="TIGR01167">
    <property type="entry name" value="LPXTG_anchor"/>
    <property type="match status" value="1"/>
</dbReference>
<gene>
    <name evidence="8" type="ORF">IAI20_07300</name>
</gene>
<protein>
    <submittedName>
        <fullName evidence="8">DUF1542 domain-containing protein</fullName>
    </submittedName>
</protein>
<dbReference type="Pfam" id="PF00746">
    <property type="entry name" value="Gram_pos_anchor"/>
    <property type="match status" value="1"/>
</dbReference>
<dbReference type="InterPro" id="IPR005877">
    <property type="entry name" value="YSIRK_signal_dom"/>
</dbReference>
<evidence type="ECO:0000313" key="9">
    <source>
        <dbReference type="Proteomes" id="UP000743672"/>
    </source>
</evidence>
<proteinExistence type="predicted"/>
<keyword evidence="4" id="KW-0572">Peptidoglycan-anchor</keyword>
<feature type="region of interest" description="Disordered" evidence="6">
    <location>
        <begin position="52"/>
        <end position="184"/>
    </location>
</feature>
<keyword evidence="3" id="KW-0732">Signal</keyword>
<feature type="compositionally biased region" description="Basic and acidic residues" evidence="6">
    <location>
        <begin position="576"/>
        <end position="605"/>
    </location>
</feature>
<keyword evidence="2" id="KW-0964">Secreted</keyword>
<evidence type="ECO:0000313" key="8">
    <source>
        <dbReference type="EMBL" id="MBF9673893.1"/>
    </source>
</evidence>
<dbReference type="NCBIfam" id="TIGR01168">
    <property type="entry name" value="YSIRK_signal"/>
    <property type="match status" value="1"/>
</dbReference>
<feature type="coiled-coil region" evidence="5">
    <location>
        <begin position="900"/>
        <end position="1007"/>
    </location>
</feature>
<dbReference type="PROSITE" id="PS50847">
    <property type="entry name" value="GRAM_POS_ANCHORING"/>
    <property type="match status" value="1"/>
</dbReference>
<dbReference type="InterPro" id="IPR011439">
    <property type="entry name" value="DUF1542"/>
</dbReference>
<dbReference type="InterPro" id="IPR019931">
    <property type="entry name" value="LPXTG_anchor"/>
</dbReference>
<feature type="compositionally biased region" description="Basic and acidic residues" evidence="6">
    <location>
        <begin position="92"/>
        <end position="115"/>
    </location>
</feature>
<dbReference type="Proteomes" id="UP000743672">
    <property type="component" value="Unassembled WGS sequence"/>
</dbReference>
<evidence type="ECO:0000256" key="6">
    <source>
        <dbReference type="SAM" id="MobiDB-lite"/>
    </source>
</evidence>
<name>A0AAW4C8C8_9STRE</name>
<dbReference type="EMBL" id="JACSZI010000032">
    <property type="protein sequence ID" value="MBF9673893.1"/>
    <property type="molecule type" value="Genomic_DNA"/>
</dbReference>
<evidence type="ECO:0000256" key="4">
    <source>
        <dbReference type="ARBA" id="ARBA00023088"/>
    </source>
</evidence>
<accession>A0AAW4C8C8</accession>
<feature type="region of interest" description="Disordered" evidence="6">
    <location>
        <begin position="576"/>
        <end position="633"/>
    </location>
</feature>
<feature type="region of interest" description="Disordered" evidence="6">
    <location>
        <begin position="717"/>
        <end position="786"/>
    </location>
</feature>
<feature type="compositionally biased region" description="Basic and acidic residues" evidence="6">
    <location>
        <begin position="717"/>
        <end position="731"/>
    </location>
</feature>
<evidence type="ECO:0000256" key="5">
    <source>
        <dbReference type="SAM" id="Coils"/>
    </source>
</evidence>
<dbReference type="AlphaFoldDB" id="A0AAW4C8C8"/>
<dbReference type="Pfam" id="PF07564">
    <property type="entry name" value="DUF1542"/>
    <property type="match status" value="7"/>
</dbReference>
<comment type="caution">
    <text evidence="8">The sequence shown here is derived from an EMBL/GenBank/DDBJ whole genome shotgun (WGS) entry which is preliminary data.</text>
</comment>
<keyword evidence="1" id="KW-0134">Cell wall</keyword>
<organism evidence="8 9">
    <name type="scientific">Streptococcus pseudopneumoniae</name>
    <dbReference type="NCBI Taxonomy" id="257758"/>
    <lineage>
        <taxon>Bacteria</taxon>
        <taxon>Bacillati</taxon>
        <taxon>Bacillota</taxon>
        <taxon>Bacilli</taxon>
        <taxon>Lactobacillales</taxon>
        <taxon>Streptococcaceae</taxon>
        <taxon>Streptococcus</taxon>
    </lineage>
</organism>
<dbReference type="Pfam" id="PF04650">
    <property type="entry name" value="YSIRK_signal"/>
    <property type="match status" value="1"/>
</dbReference>
<feature type="compositionally biased region" description="Basic and acidic residues" evidence="6">
    <location>
        <begin position="135"/>
        <end position="147"/>
    </location>
</feature>